<keyword evidence="4 6" id="KW-0378">Hydrolase</keyword>
<evidence type="ECO:0000256" key="1">
    <source>
        <dbReference type="ARBA" id="ARBA00022722"/>
    </source>
</evidence>
<dbReference type="SUPFAM" id="SSF52980">
    <property type="entry name" value="Restriction endonuclease-like"/>
    <property type="match status" value="1"/>
</dbReference>
<keyword evidence="3 6" id="KW-0227">DNA damage</keyword>
<evidence type="ECO:0000256" key="5">
    <source>
        <dbReference type="ARBA" id="ARBA00023204"/>
    </source>
</evidence>
<dbReference type="Gene3D" id="3.40.960.10">
    <property type="entry name" value="VSR Endonuclease"/>
    <property type="match status" value="1"/>
</dbReference>
<reference evidence="7 8" key="1">
    <citation type="submission" date="2014-06" db="EMBL/GenBank/DDBJ databases">
        <title>Whole Genome Sequences of Three Symbiotic Endozoicomonas Bacteria.</title>
        <authorList>
            <person name="Neave M.J."/>
            <person name="Apprill A."/>
            <person name="Voolstra C.R."/>
        </authorList>
    </citation>
    <scope>NUCLEOTIDE SEQUENCE [LARGE SCALE GENOMIC DNA]</scope>
    <source>
        <strain evidence="7 8">DSM 22380</strain>
    </source>
</reference>
<keyword evidence="1 6" id="KW-0540">Nuclease</keyword>
<evidence type="ECO:0000256" key="4">
    <source>
        <dbReference type="ARBA" id="ARBA00022801"/>
    </source>
</evidence>
<dbReference type="STRING" id="305900.GV64_18135"/>
<dbReference type="PIRSF" id="PIRSF018267">
    <property type="entry name" value="VSR_endonuc"/>
    <property type="match status" value="1"/>
</dbReference>
<dbReference type="EMBL" id="JOJP01000001">
    <property type="protein sequence ID" value="KEI72390.1"/>
    <property type="molecule type" value="Genomic_DNA"/>
</dbReference>
<dbReference type="AlphaFoldDB" id="A0A081KE14"/>
<dbReference type="eggNOG" id="COG3727">
    <property type="taxonomic scope" value="Bacteria"/>
</dbReference>
<dbReference type="Pfam" id="PF03852">
    <property type="entry name" value="Vsr"/>
    <property type="match status" value="1"/>
</dbReference>
<proteinExistence type="inferred from homology"/>
<dbReference type="CDD" id="cd00221">
    <property type="entry name" value="Vsr"/>
    <property type="match status" value="1"/>
</dbReference>
<keyword evidence="5 6" id="KW-0234">DNA repair</keyword>
<evidence type="ECO:0000313" key="7">
    <source>
        <dbReference type="EMBL" id="KEI72390.1"/>
    </source>
</evidence>
<dbReference type="NCBIfam" id="TIGR00632">
    <property type="entry name" value="vsr"/>
    <property type="match status" value="1"/>
</dbReference>
<evidence type="ECO:0000256" key="3">
    <source>
        <dbReference type="ARBA" id="ARBA00022763"/>
    </source>
</evidence>
<keyword evidence="8" id="KW-1185">Reference proteome</keyword>
<dbReference type="GO" id="GO:0004519">
    <property type="term" value="F:endonuclease activity"/>
    <property type="evidence" value="ECO:0007669"/>
    <property type="project" value="UniProtKB-KW"/>
</dbReference>
<protein>
    <recommendedName>
        <fullName evidence="6">Very short patch repair endonuclease</fullName>
        <ecNumber evidence="6">3.1.-.-</ecNumber>
    </recommendedName>
</protein>
<name>A0A081KE14_9GAMM</name>
<dbReference type="InterPro" id="IPR011335">
    <property type="entry name" value="Restrct_endonuc-II-like"/>
</dbReference>
<dbReference type="Proteomes" id="UP000027997">
    <property type="component" value="Unassembled WGS sequence"/>
</dbReference>
<dbReference type="GO" id="GO:0006298">
    <property type="term" value="P:mismatch repair"/>
    <property type="evidence" value="ECO:0007669"/>
    <property type="project" value="UniProtKB-UniRule"/>
</dbReference>
<dbReference type="InterPro" id="IPR004603">
    <property type="entry name" value="DNA_mismatch_endonuc_vsr"/>
</dbReference>
<comment type="similarity">
    <text evidence="6">Belongs to the vsr family.</text>
</comment>
<accession>A0A081KE14</accession>
<dbReference type="REBASE" id="93758">
    <property type="entry name" value="V.Eel22380ORF18150P"/>
</dbReference>
<evidence type="ECO:0000313" key="8">
    <source>
        <dbReference type="Proteomes" id="UP000027997"/>
    </source>
</evidence>
<comment type="caution">
    <text evidence="7">The sequence shown here is derived from an EMBL/GenBank/DDBJ whole genome shotgun (WGS) entry which is preliminary data.</text>
</comment>
<evidence type="ECO:0000256" key="2">
    <source>
        <dbReference type="ARBA" id="ARBA00022759"/>
    </source>
</evidence>
<evidence type="ECO:0000256" key="6">
    <source>
        <dbReference type="PIRNR" id="PIRNR018267"/>
    </source>
</evidence>
<dbReference type="EC" id="3.1.-.-" evidence="6"/>
<gene>
    <name evidence="7" type="ORF">GV64_18135</name>
</gene>
<organism evidence="7 8">
    <name type="scientific">Endozoicomonas elysicola</name>
    <dbReference type="NCBI Taxonomy" id="305900"/>
    <lineage>
        <taxon>Bacteria</taxon>
        <taxon>Pseudomonadati</taxon>
        <taxon>Pseudomonadota</taxon>
        <taxon>Gammaproteobacteria</taxon>
        <taxon>Oceanospirillales</taxon>
        <taxon>Endozoicomonadaceae</taxon>
        <taxon>Endozoicomonas</taxon>
    </lineage>
</organism>
<sequence>MTDVHTPAIRSKNMQAVRNRNTKPELLVRKLLYSRGFRFRLNVKTLPAKPDIVFPKYRAIILVNGCFWHGHDCLVFKWPKTRTEFWKEKITGNQQRDKRNLRDLQADGWRVLTLWECALKGRYKLPLDVIADLIENWLLVGGETSIEIQGSF</sequence>
<comment type="function">
    <text evidence="6">May nick specific sequences that contain T:G mispairs resulting from m5C-deamination.</text>
</comment>
<keyword evidence="2 6" id="KW-0255">Endonuclease</keyword>
<dbReference type="RefSeq" id="WP_020583680.1">
    <property type="nucleotide sequence ID" value="NZ_JOJP01000001.1"/>
</dbReference>
<dbReference type="GO" id="GO:0016787">
    <property type="term" value="F:hydrolase activity"/>
    <property type="evidence" value="ECO:0007669"/>
    <property type="project" value="UniProtKB-KW"/>
</dbReference>